<reference evidence="3 4" key="1">
    <citation type="submission" date="2016-07" db="EMBL/GenBank/DDBJ databases">
        <title>Draft Genome Sequence of Methylobrevis pamukkalensis PK2.</title>
        <authorList>
            <person name="Vasilenko O.V."/>
            <person name="Doronina N.V."/>
            <person name="Shmareva M.N."/>
            <person name="Tarlachkov S.V."/>
            <person name="Mustakhimov I."/>
            <person name="Trotsenko Y.A."/>
        </authorList>
    </citation>
    <scope>NUCLEOTIDE SEQUENCE [LARGE SCALE GENOMIC DNA]</scope>
    <source>
        <strain evidence="3 4">PK2</strain>
    </source>
</reference>
<dbReference type="PANTHER" id="PTHR30386:SF19">
    <property type="entry name" value="MULTIDRUG EXPORT PROTEIN EMRA-RELATED"/>
    <property type="match status" value="1"/>
</dbReference>
<keyword evidence="4" id="KW-1185">Reference proteome</keyword>
<evidence type="ECO:0000256" key="1">
    <source>
        <dbReference type="ARBA" id="ARBA00004196"/>
    </source>
</evidence>
<dbReference type="Gene3D" id="2.40.30.170">
    <property type="match status" value="1"/>
</dbReference>
<dbReference type="AlphaFoldDB" id="A0A1E3H055"/>
<evidence type="ECO:0000313" key="3">
    <source>
        <dbReference type="EMBL" id="ODN68961.1"/>
    </source>
</evidence>
<accession>A0A1E3H055</accession>
<dbReference type="PANTHER" id="PTHR30386">
    <property type="entry name" value="MEMBRANE FUSION SUBUNIT OF EMRAB-TOLC MULTIDRUG EFFLUX PUMP"/>
    <property type="match status" value="1"/>
</dbReference>
<comment type="subcellular location">
    <subcellularLocation>
        <location evidence="1">Cell envelope</location>
    </subcellularLocation>
</comment>
<organism evidence="3 4">
    <name type="scientific">Methylobrevis pamukkalensis</name>
    <dbReference type="NCBI Taxonomy" id="1439726"/>
    <lineage>
        <taxon>Bacteria</taxon>
        <taxon>Pseudomonadati</taxon>
        <taxon>Pseudomonadota</taxon>
        <taxon>Alphaproteobacteria</taxon>
        <taxon>Hyphomicrobiales</taxon>
        <taxon>Pleomorphomonadaceae</taxon>
        <taxon>Methylobrevis</taxon>
    </lineage>
</organism>
<dbReference type="RefSeq" id="WP_069308008.1">
    <property type="nucleotide sequence ID" value="NZ_MCRJ01000120.1"/>
</dbReference>
<dbReference type="Pfam" id="PF25963">
    <property type="entry name" value="Beta-barrel_AAEA"/>
    <property type="match status" value="1"/>
</dbReference>
<dbReference type="InterPro" id="IPR058634">
    <property type="entry name" value="AaeA-lik-b-barrel"/>
</dbReference>
<dbReference type="SUPFAM" id="SSF111369">
    <property type="entry name" value="HlyD-like secretion proteins"/>
    <property type="match status" value="1"/>
</dbReference>
<dbReference type="Proteomes" id="UP000094622">
    <property type="component" value="Unassembled WGS sequence"/>
</dbReference>
<evidence type="ECO:0000313" key="4">
    <source>
        <dbReference type="Proteomes" id="UP000094622"/>
    </source>
</evidence>
<evidence type="ECO:0000259" key="2">
    <source>
        <dbReference type="Pfam" id="PF25963"/>
    </source>
</evidence>
<dbReference type="EMBL" id="MCRJ01000120">
    <property type="protein sequence ID" value="ODN68961.1"/>
    <property type="molecule type" value="Genomic_DNA"/>
</dbReference>
<feature type="domain" description="p-hydroxybenzoic acid efflux pump subunit AaeA-like beta-barrel" evidence="2">
    <location>
        <begin position="77"/>
        <end position="165"/>
    </location>
</feature>
<dbReference type="GO" id="GO:0055085">
    <property type="term" value="P:transmembrane transport"/>
    <property type="evidence" value="ECO:0007669"/>
    <property type="project" value="InterPro"/>
</dbReference>
<proteinExistence type="predicted"/>
<dbReference type="PATRIC" id="fig|1439726.3.peg.3945"/>
<protein>
    <submittedName>
        <fullName evidence="3">Putative multidrug resistance protein EmrK</fullName>
    </submittedName>
</protein>
<name>A0A1E3H055_9HYPH</name>
<gene>
    <name evidence="3" type="primary">emrK</name>
    <name evidence="3" type="ORF">A6302_03743</name>
</gene>
<comment type="caution">
    <text evidence="3">The sequence shown here is derived from an EMBL/GenBank/DDBJ whole genome shotgun (WGS) entry which is preliminary data.</text>
</comment>
<sequence length="199" mass="20445">MNAALSGLGGDPDIDVDRHPLVLQAAAALDQARLDLAHATVTAPADGIVSEVGSLKVGQYLSEGTAVASLVETGDTWIEANFKETQLTHMSVGDAVTLTFDAYPDMAVTGTVQSLGAGTGSIFSILPAENATGNWVKVVQRVPVRIALDDQGMARQLASGLSAIAEVDTGWQRPLPAPIRTALDAVGLEAASAAEVTAK</sequence>
<dbReference type="InterPro" id="IPR050739">
    <property type="entry name" value="MFP"/>
</dbReference>
<dbReference type="GO" id="GO:0030313">
    <property type="term" value="C:cell envelope"/>
    <property type="evidence" value="ECO:0007669"/>
    <property type="project" value="UniProtKB-SubCell"/>
</dbReference>